<dbReference type="EMBL" id="VSRR010056409">
    <property type="protein sequence ID" value="MPC81256.1"/>
    <property type="molecule type" value="Genomic_DNA"/>
</dbReference>
<evidence type="ECO:0000313" key="2">
    <source>
        <dbReference type="Proteomes" id="UP000324222"/>
    </source>
</evidence>
<comment type="caution">
    <text evidence="1">The sequence shown here is derived from an EMBL/GenBank/DDBJ whole genome shotgun (WGS) entry which is preliminary data.</text>
</comment>
<dbReference type="Proteomes" id="UP000324222">
    <property type="component" value="Unassembled WGS sequence"/>
</dbReference>
<accession>A0A5B7IGW2</accession>
<proteinExistence type="predicted"/>
<evidence type="ECO:0000313" key="1">
    <source>
        <dbReference type="EMBL" id="MPC81256.1"/>
    </source>
</evidence>
<gene>
    <name evidence="1" type="ORF">E2C01_075863</name>
</gene>
<sequence length="95" mass="10780">MVRVKAFLNMGLCTTLKLQTKGRTWEHSTSFQRPVLEYTSVHRPAPPFGSPSFQLVKLSRRPSVHRCPGGGILTRQHAYYFVCPGQGVRGYQNFI</sequence>
<dbReference type="AlphaFoldDB" id="A0A5B7IGW2"/>
<keyword evidence="2" id="KW-1185">Reference proteome</keyword>
<organism evidence="1 2">
    <name type="scientific">Portunus trituberculatus</name>
    <name type="common">Swimming crab</name>
    <name type="synonym">Neptunus trituberculatus</name>
    <dbReference type="NCBI Taxonomy" id="210409"/>
    <lineage>
        <taxon>Eukaryota</taxon>
        <taxon>Metazoa</taxon>
        <taxon>Ecdysozoa</taxon>
        <taxon>Arthropoda</taxon>
        <taxon>Crustacea</taxon>
        <taxon>Multicrustacea</taxon>
        <taxon>Malacostraca</taxon>
        <taxon>Eumalacostraca</taxon>
        <taxon>Eucarida</taxon>
        <taxon>Decapoda</taxon>
        <taxon>Pleocyemata</taxon>
        <taxon>Brachyura</taxon>
        <taxon>Eubrachyura</taxon>
        <taxon>Portunoidea</taxon>
        <taxon>Portunidae</taxon>
        <taxon>Portuninae</taxon>
        <taxon>Portunus</taxon>
    </lineage>
</organism>
<reference evidence="1 2" key="1">
    <citation type="submission" date="2019-05" db="EMBL/GenBank/DDBJ databases">
        <title>Another draft genome of Portunus trituberculatus and its Hox gene families provides insights of decapod evolution.</title>
        <authorList>
            <person name="Jeong J.-H."/>
            <person name="Song I."/>
            <person name="Kim S."/>
            <person name="Choi T."/>
            <person name="Kim D."/>
            <person name="Ryu S."/>
            <person name="Kim W."/>
        </authorList>
    </citation>
    <scope>NUCLEOTIDE SEQUENCE [LARGE SCALE GENOMIC DNA]</scope>
    <source>
        <tissue evidence="1">Muscle</tissue>
    </source>
</reference>
<name>A0A5B7IGW2_PORTR</name>
<protein>
    <submittedName>
        <fullName evidence="1">Uncharacterized protein</fullName>
    </submittedName>
</protein>